<sequence length="207" mass="22058">MHIKPKGGGVVASPSLSLHPLLALQQSLYSNIKYSMAIFLRLLIRKMLVLVVVIFFLGHPTLGSSDFSGRDDSVQWAGYGEEKLSTVVIAGTILCNAGEPSLNPSVNPHPVSGAKVSVVCGTSRKAKKGSTAKGITDVSGRFAIDLPSHLHAIPNLEKVCHVRVVHIPVSSPCIKACAAKHNKPIALSSVDQGVRTYTTHDIHLSRT</sequence>
<reference evidence="2" key="1">
    <citation type="submission" date="2018-01" db="EMBL/GenBank/DDBJ databases">
        <authorList>
            <person name="Mao J.F."/>
        </authorList>
    </citation>
    <scope>NUCLEOTIDE SEQUENCE</scope>
    <source>
        <strain evidence="2">Huo1</strain>
        <tissue evidence="2">Leaf</tissue>
    </source>
</reference>
<dbReference type="PANTHER" id="PTHR47273:SF6">
    <property type="entry name" value="POLLEN OLE E 1 ALLERGEN AND EXTENSIN FAMILY PROTEIN"/>
    <property type="match status" value="1"/>
</dbReference>
<evidence type="ECO:0008006" key="4">
    <source>
        <dbReference type="Google" id="ProtNLM"/>
    </source>
</evidence>
<feature type="transmembrane region" description="Helical" evidence="1">
    <location>
        <begin position="39"/>
        <end position="58"/>
    </location>
</feature>
<accession>A0A8X8WFV0</accession>
<gene>
    <name evidence="2" type="ORF">SASPL_144742</name>
</gene>
<protein>
    <recommendedName>
        <fullName evidence="4">Pollen Ole e 1 allergen and extensin family protein</fullName>
    </recommendedName>
</protein>
<dbReference type="AlphaFoldDB" id="A0A8X8WFV0"/>
<keyword evidence="3" id="KW-1185">Reference proteome</keyword>
<keyword evidence="1" id="KW-0472">Membrane</keyword>
<dbReference type="Pfam" id="PF01190">
    <property type="entry name" value="Pollen_Ole_e_1"/>
    <property type="match status" value="1"/>
</dbReference>
<proteinExistence type="predicted"/>
<evidence type="ECO:0000256" key="1">
    <source>
        <dbReference type="SAM" id="Phobius"/>
    </source>
</evidence>
<dbReference type="PANTHER" id="PTHR47273">
    <property type="entry name" value="EXPRESSED PROTEIN"/>
    <property type="match status" value="1"/>
</dbReference>
<evidence type="ECO:0000313" key="3">
    <source>
        <dbReference type="Proteomes" id="UP000298416"/>
    </source>
</evidence>
<organism evidence="2">
    <name type="scientific">Salvia splendens</name>
    <name type="common">Scarlet sage</name>
    <dbReference type="NCBI Taxonomy" id="180675"/>
    <lineage>
        <taxon>Eukaryota</taxon>
        <taxon>Viridiplantae</taxon>
        <taxon>Streptophyta</taxon>
        <taxon>Embryophyta</taxon>
        <taxon>Tracheophyta</taxon>
        <taxon>Spermatophyta</taxon>
        <taxon>Magnoliopsida</taxon>
        <taxon>eudicotyledons</taxon>
        <taxon>Gunneridae</taxon>
        <taxon>Pentapetalae</taxon>
        <taxon>asterids</taxon>
        <taxon>lamiids</taxon>
        <taxon>Lamiales</taxon>
        <taxon>Lamiaceae</taxon>
        <taxon>Nepetoideae</taxon>
        <taxon>Mentheae</taxon>
        <taxon>Salviinae</taxon>
        <taxon>Salvia</taxon>
        <taxon>Salvia subgen. Calosphace</taxon>
        <taxon>core Calosphace</taxon>
    </lineage>
</organism>
<evidence type="ECO:0000313" key="2">
    <source>
        <dbReference type="EMBL" id="KAG6394162.1"/>
    </source>
</evidence>
<dbReference type="EMBL" id="PNBA02000017">
    <property type="protein sequence ID" value="KAG6394162.1"/>
    <property type="molecule type" value="Genomic_DNA"/>
</dbReference>
<reference evidence="2" key="2">
    <citation type="submission" date="2020-08" db="EMBL/GenBank/DDBJ databases">
        <title>Plant Genome Project.</title>
        <authorList>
            <person name="Zhang R.-G."/>
        </authorList>
    </citation>
    <scope>NUCLEOTIDE SEQUENCE</scope>
    <source>
        <strain evidence="2">Huo1</strain>
        <tissue evidence="2">Leaf</tissue>
    </source>
</reference>
<keyword evidence="1" id="KW-0812">Transmembrane</keyword>
<keyword evidence="1" id="KW-1133">Transmembrane helix</keyword>
<dbReference type="Proteomes" id="UP000298416">
    <property type="component" value="Unassembled WGS sequence"/>
</dbReference>
<name>A0A8X8WFV0_SALSN</name>
<comment type="caution">
    <text evidence="2">The sequence shown here is derived from an EMBL/GenBank/DDBJ whole genome shotgun (WGS) entry which is preliminary data.</text>
</comment>